<proteinExistence type="predicted"/>
<comment type="caution">
    <text evidence="1">The sequence shown here is derived from an EMBL/GenBank/DDBJ whole genome shotgun (WGS) entry which is preliminary data.</text>
</comment>
<evidence type="ECO:0000313" key="3">
    <source>
        <dbReference type="Proteomes" id="UP000663829"/>
    </source>
</evidence>
<dbReference type="Proteomes" id="UP000663829">
    <property type="component" value="Unassembled WGS sequence"/>
</dbReference>
<keyword evidence="3" id="KW-1185">Reference proteome</keyword>
<dbReference type="EMBL" id="CAJNOQ010023627">
    <property type="protein sequence ID" value="CAF1517959.1"/>
    <property type="molecule type" value="Genomic_DNA"/>
</dbReference>
<organism evidence="1 3">
    <name type="scientific">Didymodactylos carnosus</name>
    <dbReference type="NCBI Taxonomy" id="1234261"/>
    <lineage>
        <taxon>Eukaryota</taxon>
        <taxon>Metazoa</taxon>
        <taxon>Spiralia</taxon>
        <taxon>Gnathifera</taxon>
        <taxon>Rotifera</taxon>
        <taxon>Eurotatoria</taxon>
        <taxon>Bdelloidea</taxon>
        <taxon>Philodinida</taxon>
        <taxon>Philodinidae</taxon>
        <taxon>Didymodactylos</taxon>
    </lineage>
</organism>
<evidence type="ECO:0000313" key="1">
    <source>
        <dbReference type="EMBL" id="CAF1517959.1"/>
    </source>
</evidence>
<sequence>DDELDIALYDAIRFDSVRFADLFVEYGANFENLKGIIDMDDMNEFYLNHRGKTKRIPCGKIEEPLKSNYYDMYVPGKDKKSIPGGFI</sequence>
<dbReference type="AlphaFoldDB" id="A0A815U639"/>
<dbReference type="Proteomes" id="UP000681722">
    <property type="component" value="Unassembled WGS sequence"/>
</dbReference>
<reference evidence="1" key="1">
    <citation type="submission" date="2021-02" db="EMBL/GenBank/DDBJ databases">
        <authorList>
            <person name="Nowell W R."/>
        </authorList>
    </citation>
    <scope>NUCLEOTIDE SEQUENCE</scope>
</reference>
<name>A0A815U639_9BILA</name>
<dbReference type="EMBL" id="CAJOBC010089173">
    <property type="protein sequence ID" value="CAF4377671.1"/>
    <property type="molecule type" value="Genomic_DNA"/>
</dbReference>
<protein>
    <submittedName>
        <fullName evidence="1">Uncharacterized protein</fullName>
    </submittedName>
</protein>
<gene>
    <name evidence="1" type="ORF">GPM918_LOCUS37418</name>
    <name evidence="2" type="ORF">SRO942_LOCUS38182</name>
</gene>
<evidence type="ECO:0000313" key="2">
    <source>
        <dbReference type="EMBL" id="CAF4377671.1"/>
    </source>
</evidence>
<feature type="non-terminal residue" evidence="1">
    <location>
        <position position="87"/>
    </location>
</feature>
<accession>A0A815U639</accession>